<dbReference type="PROSITE" id="PS51093">
    <property type="entry name" value="PTS_EIIA_TYPE_1"/>
    <property type="match status" value="1"/>
</dbReference>
<evidence type="ECO:0000256" key="2">
    <source>
        <dbReference type="ARBA" id="ARBA00022448"/>
    </source>
</evidence>
<dbReference type="EMBL" id="CP147251">
    <property type="protein sequence ID" value="WYJ78017.1"/>
    <property type="molecule type" value="Genomic_DNA"/>
</dbReference>
<dbReference type="InterPro" id="IPR050890">
    <property type="entry name" value="PTS_EIIA_component"/>
</dbReference>
<evidence type="ECO:0000256" key="1">
    <source>
        <dbReference type="ARBA" id="ARBA00004496"/>
    </source>
</evidence>
<dbReference type="Pfam" id="PF00358">
    <property type="entry name" value="PTS_EIIA_1"/>
    <property type="match status" value="1"/>
</dbReference>
<dbReference type="Gene3D" id="2.70.70.10">
    <property type="entry name" value="Glucose Permease (Domain IIA)"/>
    <property type="match status" value="1"/>
</dbReference>
<gene>
    <name evidence="8" type="ORF">DOK78_002673</name>
</gene>
<evidence type="ECO:0000256" key="6">
    <source>
        <dbReference type="ARBA" id="ARBA00022777"/>
    </source>
</evidence>
<dbReference type="RefSeq" id="WP_207941807.1">
    <property type="nucleotide sequence ID" value="NZ_CP147251.1"/>
</dbReference>
<dbReference type="InterPro" id="IPR001127">
    <property type="entry name" value="PTS_EIIA_1_perm"/>
</dbReference>
<evidence type="ECO:0000259" key="7">
    <source>
        <dbReference type="PROSITE" id="PS51093"/>
    </source>
</evidence>
<protein>
    <recommendedName>
        <fullName evidence="7">PTS EIIA type-1 domain-containing protein</fullName>
    </recommendedName>
</protein>
<keyword evidence="6" id="KW-0418">Kinase</keyword>
<evidence type="ECO:0000313" key="9">
    <source>
        <dbReference type="Proteomes" id="UP000664701"/>
    </source>
</evidence>
<sequence length="155" mass="16777">MFNLFKKKRNEIASPMTGQVIPITEVEDAVFSSKAMGDGFAVQPSEGKVYAPIKGKITSIFPTKHALGLVDEKGLEVLLHIGIDTVELAGNGFDILVQEGAEVDFDTQLATVDLDYLKSKNKPTTTMVIWTNGESATLDIKTGQYTAKTVIGEVK</sequence>
<evidence type="ECO:0000256" key="5">
    <source>
        <dbReference type="ARBA" id="ARBA00022683"/>
    </source>
</evidence>
<proteinExistence type="predicted"/>
<feature type="domain" description="PTS EIIA type-1" evidence="7">
    <location>
        <begin position="28"/>
        <end position="132"/>
    </location>
</feature>
<keyword evidence="2" id="KW-0813">Transport</keyword>
<evidence type="ECO:0000256" key="4">
    <source>
        <dbReference type="ARBA" id="ARBA00022679"/>
    </source>
</evidence>
<accession>A0ABZ2SQF9</accession>
<organism evidence="8 9">
    <name type="scientific">Candidatus Enterococcus lowellii</name>
    <dbReference type="NCBI Taxonomy" id="2230877"/>
    <lineage>
        <taxon>Bacteria</taxon>
        <taxon>Bacillati</taxon>
        <taxon>Bacillota</taxon>
        <taxon>Bacilli</taxon>
        <taxon>Lactobacillales</taxon>
        <taxon>Enterococcaceae</taxon>
        <taxon>Enterococcus</taxon>
    </lineage>
</organism>
<evidence type="ECO:0000256" key="3">
    <source>
        <dbReference type="ARBA" id="ARBA00022597"/>
    </source>
</evidence>
<dbReference type="PROSITE" id="PS00371">
    <property type="entry name" value="PTS_EIIA_TYPE_1_HIS"/>
    <property type="match status" value="1"/>
</dbReference>
<keyword evidence="9" id="KW-1185">Reference proteome</keyword>
<dbReference type="InterPro" id="IPR011055">
    <property type="entry name" value="Dup_hybrid_motif"/>
</dbReference>
<keyword evidence="5" id="KW-0598">Phosphotransferase system</keyword>
<dbReference type="SUPFAM" id="SSF51261">
    <property type="entry name" value="Duplicated hybrid motif"/>
    <property type="match status" value="1"/>
</dbReference>
<dbReference type="NCBIfam" id="TIGR00830">
    <property type="entry name" value="PTBA"/>
    <property type="match status" value="1"/>
</dbReference>
<evidence type="ECO:0000313" key="8">
    <source>
        <dbReference type="EMBL" id="WYJ78017.1"/>
    </source>
</evidence>
<keyword evidence="3" id="KW-0762">Sugar transport</keyword>
<dbReference type="Proteomes" id="UP000664701">
    <property type="component" value="Chromosome"/>
</dbReference>
<dbReference type="PANTHER" id="PTHR45008:SF1">
    <property type="entry name" value="PTS SYSTEM GLUCOSE-SPECIFIC EIIA COMPONENT"/>
    <property type="match status" value="1"/>
</dbReference>
<keyword evidence="4" id="KW-0808">Transferase</keyword>
<reference evidence="8 9" key="1">
    <citation type="submission" date="2024-03" db="EMBL/GenBank/DDBJ databases">
        <title>The Genome Sequence of Enterococcus sp. DIV2402.</title>
        <authorList>
            <consortium name="The Broad Institute Genomics Platform"/>
            <consortium name="The Broad Institute Microbial Omics Core"/>
            <consortium name="The Broad Institute Genomic Center for Infectious Diseases"/>
            <person name="Earl A."/>
            <person name="Manson A."/>
            <person name="Gilmore M."/>
            <person name="Schwartman J."/>
            <person name="Shea T."/>
            <person name="Abouelleil A."/>
            <person name="Cao P."/>
            <person name="Chapman S."/>
            <person name="Cusick C."/>
            <person name="Young S."/>
            <person name="Neafsey D."/>
            <person name="Nusbaum C."/>
            <person name="Birren B."/>
        </authorList>
    </citation>
    <scope>NUCLEOTIDE SEQUENCE [LARGE SCALE GENOMIC DNA]</scope>
    <source>
        <strain evidence="8 9">DIV2402</strain>
    </source>
</reference>
<dbReference type="PANTHER" id="PTHR45008">
    <property type="entry name" value="PTS SYSTEM GLUCOSE-SPECIFIC EIIA COMPONENT"/>
    <property type="match status" value="1"/>
</dbReference>
<comment type="subcellular location">
    <subcellularLocation>
        <location evidence="1">Cytoplasm</location>
    </subcellularLocation>
</comment>
<name>A0ABZ2SQF9_9ENTE</name>